<keyword evidence="5" id="KW-0408">Iron</keyword>
<dbReference type="InterPro" id="IPR013785">
    <property type="entry name" value="Aldolase_TIM"/>
</dbReference>
<sequence length="334" mass="36866">MNNGQIEIRDEDMRVAELASEVLSNRTLELIIFPTEKCNFRCVYCYEDFKIGRMPQALVDGVKQLINHRIGGLDVLKIAWFGGEPLLAKEIMLEICAHACAAAAAHGCLFTSAATTNGYLLDRDLATRLAAVGVWEYQITLDGFADDHNRTRVMANGDKTYDTIFSNLLALKQSDLDISVLLRLHYGPHNVQRYEVFLDYVIAEFGADKRFSVDLQAIQNWGGPRGGEIAVFGPTERKRLLARFQHHISQGIARPHDGPGTTVCYAAKANSFVIRANGAIGKCTVALTDERNAIGMLNADGTVQISVAKLAPWINGIKKMDMAALSCPYSVMER</sequence>
<evidence type="ECO:0000256" key="1">
    <source>
        <dbReference type="ARBA" id="ARBA00001966"/>
    </source>
</evidence>
<dbReference type="SUPFAM" id="SSF102114">
    <property type="entry name" value="Radical SAM enzymes"/>
    <property type="match status" value="1"/>
</dbReference>
<keyword evidence="6" id="KW-0411">Iron-sulfur</keyword>
<comment type="cofactor">
    <cofactor evidence="1">
        <name>[4Fe-4S] cluster</name>
        <dbReference type="ChEBI" id="CHEBI:49883"/>
    </cofactor>
</comment>
<evidence type="ECO:0000256" key="5">
    <source>
        <dbReference type="ARBA" id="ARBA00023004"/>
    </source>
</evidence>
<dbReference type="UniPathway" id="UPA00782"/>
<comment type="caution">
    <text evidence="8">The sequence shown here is derived from an EMBL/GenBank/DDBJ whole genome shotgun (WGS) entry which is preliminary data.</text>
</comment>
<evidence type="ECO:0000313" key="9">
    <source>
        <dbReference type="Proteomes" id="UP000450012"/>
    </source>
</evidence>
<keyword evidence="4" id="KW-0479">Metal-binding</keyword>
<gene>
    <name evidence="8" type="ORF">GTP45_02610</name>
</gene>
<dbReference type="InterPro" id="IPR058240">
    <property type="entry name" value="rSAM_sf"/>
</dbReference>
<dbReference type="AlphaFoldDB" id="A0A7X4KA08"/>
<dbReference type="Gene3D" id="3.20.20.70">
    <property type="entry name" value="Aldolase class I"/>
    <property type="match status" value="1"/>
</dbReference>
<keyword evidence="9" id="KW-1185">Reference proteome</keyword>
<accession>A0A7X4KA08</accession>
<dbReference type="Pfam" id="PF04055">
    <property type="entry name" value="Radical_SAM"/>
    <property type="match status" value="1"/>
</dbReference>
<dbReference type="Proteomes" id="UP000450012">
    <property type="component" value="Unassembled WGS sequence"/>
</dbReference>
<dbReference type="PANTHER" id="PTHR43787:SF3">
    <property type="entry name" value="ARYLSULFATASE REGULATORY PROTEIN"/>
    <property type="match status" value="1"/>
</dbReference>
<evidence type="ECO:0000256" key="3">
    <source>
        <dbReference type="ARBA" id="ARBA00022691"/>
    </source>
</evidence>
<organism evidence="8 9">
    <name type="scientific">Duganella rivi</name>
    <dbReference type="NCBI Taxonomy" id="2666083"/>
    <lineage>
        <taxon>Bacteria</taxon>
        <taxon>Pseudomonadati</taxon>
        <taxon>Pseudomonadota</taxon>
        <taxon>Betaproteobacteria</taxon>
        <taxon>Burkholderiales</taxon>
        <taxon>Oxalobacteraceae</taxon>
        <taxon>Telluria group</taxon>
        <taxon>Duganella</taxon>
    </lineage>
</organism>
<evidence type="ECO:0000313" key="8">
    <source>
        <dbReference type="EMBL" id="MYM65724.1"/>
    </source>
</evidence>
<dbReference type="InterPro" id="IPR007197">
    <property type="entry name" value="rSAM"/>
</dbReference>
<dbReference type="GO" id="GO:0051539">
    <property type="term" value="F:4 iron, 4 sulfur cluster binding"/>
    <property type="evidence" value="ECO:0007669"/>
    <property type="project" value="UniProtKB-KW"/>
</dbReference>
<dbReference type="SFLD" id="SFLDG01067">
    <property type="entry name" value="SPASM/twitch_domain_containing"/>
    <property type="match status" value="1"/>
</dbReference>
<keyword evidence="3" id="KW-0949">S-adenosyl-L-methionine</keyword>
<dbReference type="EMBL" id="WWCK01000001">
    <property type="protein sequence ID" value="MYM65724.1"/>
    <property type="molecule type" value="Genomic_DNA"/>
</dbReference>
<dbReference type="PANTHER" id="PTHR43787">
    <property type="entry name" value="FEMO COFACTOR BIOSYNTHESIS PROTEIN NIFB-RELATED"/>
    <property type="match status" value="1"/>
</dbReference>
<protein>
    <submittedName>
        <fullName evidence="8">Radical SAM protein</fullName>
    </submittedName>
</protein>
<evidence type="ECO:0000256" key="6">
    <source>
        <dbReference type="ARBA" id="ARBA00023014"/>
    </source>
</evidence>
<evidence type="ECO:0000256" key="4">
    <source>
        <dbReference type="ARBA" id="ARBA00022723"/>
    </source>
</evidence>
<reference evidence="8 9" key="1">
    <citation type="submission" date="2019-12" db="EMBL/GenBank/DDBJ databases">
        <title>Novel species isolated from a subtropical stream in China.</title>
        <authorList>
            <person name="Lu H."/>
        </authorList>
    </citation>
    <scope>NUCLEOTIDE SEQUENCE [LARGE SCALE GENOMIC DNA]</scope>
    <source>
        <strain evidence="8 9">FT55W</strain>
    </source>
</reference>
<dbReference type="SFLD" id="SFLDS00029">
    <property type="entry name" value="Radical_SAM"/>
    <property type="match status" value="1"/>
</dbReference>
<dbReference type="GO" id="GO:0046872">
    <property type="term" value="F:metal ion binding"/>
    <property type="evidence" value="ECO:0007669"/>
    <property type="project" value="UniProtKB-KW"/>
</dbReference>
<dbReference type="RefSeq" id="WP_161012305.1">
    <property type="nucleotide sequence ID" value="NZ_WWCK01000001.1"/>
</dbReference>
<evidence type="ECO:0000256" key="2">
    <source>
        <dbReference type="ARBA" id="ARBA00022485"/>
    </source>
</evidence>
<evidence type="ECO:0000259" key="7">
    <source>
        <dbReference type="Pfam" id="PF04055"/>
    </source>
</evidence>
<feature type="domain" description="Radical SAM core" evidence="7">
    <location>
        <begin position="33"/>
        <end position="198"/>
    </location>
</feature>
<dbReference type="CDD" id="cd01335">
    <property type="entry name" value="Radical_SAM"/>
    <property type="match status" value="1"/>
</dbReference>
<name>A0A7X4KA08_9BURK</name>
<keyword evidence="2" id="KW-0004">4Fe-4S</keyword>
<proteinExistence type="predicted"/>
<dbReference type="GO" id="GO:0003824">
    <property type="term" value="F:catalytic activity"/>
    <property type="evidence" value="ECO:0007669"/>
    <property type="project" value="InterPro"/>
</dbReference>